<evidence type="ECO:0000313" key="8">
    <source>
        <dbReference type="EMBL" id="QNA43648.1"/>
    </source>
</evidence>
<evidence type="ECO:0000256" key="4">
    <source>
        <dbReference type="ARBA" id="ARBA00022605"/>
    </source>
</evidence>
<dbReference type="PANTHER" id="PTHR21085">
    <property type="entry name" value="CHORISMATE SYNTHASE"/>
    <property type="match status" value="1"/>
</dbReference>
<evidence type="ECO:0000256" key="7">
    <source>
        <dbReference type="HAMAP-Rule" id="MF_00300"/>
    </source>
</evidence>
<dbReference type="Pfam" id="PF01264">
    <property type="entry name" value="Chorismate_synt"/>
    <property type="match status" value="1"/>
</dbReference>
<dbReference type="AlphaFoldDB" id="A0A7G5XDU5"/>
<dbReference type="PANTHER" id="PTHR21085:SF0">
    <property type="entry name" value="CHORISMATE SYNTHASE"/>
    <property type="match status" value="1"/>
</dbReference>
<organism evidence="8 9">
    <name type="scientific">Lacibacter sediminis</name>
    <dbReference type="NCBI Taxonomy" id="2760713"/>
    <lineage>
        <taxon>Bacteria</taxon>
        <taxon>Pseudomonadati</taxon>
        <taxon>Bacteroidota</taxon>
        <taxon>Chitinophagia</taxon>
        <taxon>Chitinophagales</taxon>
        <taxon>Chitinophagaceae</taxon>
        <taxon>Lacibacter</taxon>
    </lineage>
</organism>
<dbReference type="InterPro" id="IPR020541">
    <property type="entry name" value="Chorismate_synthase_CS"/>
</dbReference>
<comment type="catalytic activity">
    <reaction evidence="7">
        <text>5-O-(1-carboxyvinyl)-3-phosphoshikimate = chorismate + phosphate</text>
        <dbReference type="Rhea" id="RHEA:21020"/>
        <dbReference type="ChEBI" id="CHEBI:29748"/>
        <dbReference type="ChEBI" id="CHEBI:43474"/>
        <dbReference type="ChEBI" id="CHEBI:57701"/>
        <dbReference type="EC" id="4.2.3.5"/>
    </reaction>
</comment>
<dbReference type="UniPathway" id="UPA00053">
    <property type="reaction ID" value="UER00090"/>
</dbReference>
<dbReference type="InterPro" id="IPR035904">
    <property type="entry name" value="Chorismate_synth_AroC_sf"/>
</dbReference>
<protein>
    <recommendedName>
        <fullName evidence="3 7">Chorismate synthase</fullName>
        <shortName evidence="7">CS</shortName>
        <ecNumber evidence="3 7">4.2.3.5</ecNumber>
    </recommendedName>
    <alternativeName>
        <fullName evidence="7">5-enolpyruvylshikimate-3-phosphate phospholyase</fullName>
    </alternativeName>
</protein>
<evidence type="ECO:0000313" key="9">
    <source>
        <dbReference type="Proteomes" id="UP000515344"/>
    </source>
</evidence>
<comment type="pathway">
    <text evidence="1 7">Metabolic intermediate biosynthesis; chorismate biosynthesis; chorismate from D-erythrose 4-phosphate and phosphoenolpyruvate: step 7/7.</text>
</comment>
<dbReference type="EC" id="4.2.3.5" evidence="3 7"/>
<feature type="binding site" evidence="7">
    <location>
        <position position="46"/>
    </location>
    <ligand>
        <name>NADP(+)</name>
        <dbReference type="ChEBI" id="CHEBI:58349"/>
    </ligand>
</feature>
<keyword evidence="4 7" id="KW-0028">Amino-acid biosynthesis</keyword>
<dbReference type="EMBL" id="CP060007">
    <property type="protein sequence ID" value="QNA43648.1"/>
    <property type="molecule type" value="Genomic_DNA"/>
</dbReference>
<dbReference type="GO" id="GO:0008652">
    <property type="term" value="P:amino acid biosynthetic process"/>
    <property type="evidence" value="ECO:0007669"/>
    <property type="project" value="UniProtKB-KW"/>
</dbReference>
<evidence type="ECO:0000256" key="2">
    <source>
        <dbReference type="ARBA" id="ARBA00008014"/>
    </source>
</evidence>
<dbReference type="GO" id="GO:0009073">
    <property type="term" value="P:aromatic amino acid family biosynthetic process"/>
    <property type="evidence" value="ECO:0007669"/>
    <property type="project" value="UniProtKB-KW"/>
</dbReference>
<dbReference type="InterPro" id="IPR000453">
    <property type="entry name" value="Chorismate_synth"/>
</dbReference>
<comment type="caution">
    <text evidence="7">Lacks conserved residue(s) required for the propagation of feature annotation.</text>
</comment>
<dbReference type="GO" id="GO:0010181">
    <property type="term" value="F:FMN binding"/>
    <property type="evidence" value="ECO:0007669"/>
    <property type="project" value="TreeGrafter"/>
</dbReference>
<feature type="binding site" evidence="7">
    <location>
        <position position="52"/>
    </location>
    <ligand>
        <name>NADP(+)</name>
        <dbReference type="ChEBI" id="CHEBI:58349"/>
    </ligand>
</feature>
<dbReference type="KEGG" id="lacs:H4075_16400"/>
<comment type="similarity">
    <text evidence="2 7">Belongs to the chorismate synthase family.</text>
</comment>
<evidence type="ECO:0000256" key="6">
    <source>
        <dbReference type="ARBA" id="ARBA00023239"/>
    </source>
</evidence>
<proteinExistence type="inferred from homology"/>
<keyword evidence="5 7" id="KW-0057">Aromatic amino acid biosynthesis</keyword>
<reference evidence="9" key="1">
    <citation type="submission" date="2020-08" db="EMBL/GenBank/DDBJ databases">
        <title>Lacibacter sp. S13-6-6 genome sequencing.</title>
        <authorList>
            <person name="Jin L."/>
        </authorList>
    </citation>
    <scope>NUCLEOTIDE SEQUENCE [LARGE SCALE GENOMIC DNA]</scope>
    <source>
        <strain evidence="9">S13-6-6</strain>
    </source>
</reference>
<evidence type="ECO:0000256" key="5">
    <source>
        <dbReference type="ARBA" id="ARBA00023141"/>
    </source>
</evidence>
<dbReference type="GO" id="GO:0005829">
    <property type="term" value="C:cytosol"/>
    <property type="evidence" value="ECO:0007669"/>
    <property type="project" value="TreeGrafter"/>
</dbReference>
<keyword evidence="6 7" id="KW-0456">Lyase</keyword>
<dbReference type="SUPFAM" id="SSF103263">
    <property type="entry name" value="Chorismate synthase, AroC"/>
    <property type="match status" value="1"/>
</dbReference>
<dbReference type="HAMAP" id="MF_00300">
    <property type="entry name" value="Chorismate_synth"/>
    <property type="match status" value="1"/>
</dbReference>
<feature type="binding site" evidence="7">
    <location>
        <position position="295"/>
    </location>
    <ligand>
        <name>FMN</name>
        <dbReference type="ChEBI" id="CHEBI:58210"/>
    </ligand>
</feature>
<keyword evidence="7" id="KW-0274">FAD</keyword>
<comment type="subunit">
    <text evidence="7">Homotetramer.</text>
</comment>
<feature type="binding site" evidence="7">
    <location>
        <begin position="268"/>
        <end position="272"/>
    </location>
    <ligand>
        <name>FMN</name>
        <dbReference type="ChEBI" id="CHEBI:58210"/>
    </ligand>
</feature>
<accession>A0A7G5XDU5</accession>
<keyword evidence="7" id="KW-0521">NADP</keyword>
<comment type="cofactor">
    <cofactor evidence="7">
        <name>FMNH2</name>
        <dbReference type="ChEBI" id="CHEBI:57618"/>
    </cofactor>
    <text evidence="7">Reduced FMN (FMNH(2)).</text>
</comment>
<dbReference type="PIRSF" id="PIRSF001456">
    <property type="entry name" value="Chorismate_synth"/>
    <property type="match status" value="1"/>
</dbReference>
<feature type="binding site" evidence="7">
    <location>
        <position position="253"/>
    </location>
    <ligand>
        <name>FMN</name>
        <dbReference type="ChEBI" id="CHEBI:58210"/>
    </ligand>
</feature>
<evidence type="ECO:0000256" key="3">
    <source>
        <dbReference type="ARBA" id="ARBA00013036"/>
    </source>
</evidence>
<dbReference type="Gene3D" id="3.60.150.10">
    <property type="entry name" value="Chorismate synthase AroC"/>
    <property type="match status" value="2"/>
</dbReference>
<name>A0A7G5XDU5_9BACT</name>
<dbReference type="PROSITE" id="PS00788">
    <property type="entry name" value="CHORISMATE_SYNTHASE_2"/>
    <property type="match status" value="1"/>
</dbReference>
<gene>
    <name evidence="7" type="primary">aroC</name>
    <name evidence="8" type="ORF">H4075_16400</name>
</gene>
<keyword evidence="9" id="KW-1185">Reference proteome</keyword>
<dbReference type="CDD" id="cd07304">
    <property type="entry name" value="Chorismate_synthase"/>
    <property type="match status" value="1"/>
</dbReference>
<dbReference type="GO" id="GO:0009423">
    <property type="term" value="P:chorismate biosynthetic process"/>
    <property type="evidence" value="ECO:0007669"/>
    <property type="project" value="UniProtKB-UniRule"/>
</dbReference>
<feature type="binding site" evidence="7">
    <location>
        <begin position="124"/>
        <end position="126"/>
    </location>
    <ligand>
        <name>FMN</name>
        <dbReference type="ChEBI" id="CHEBI:58210"/>
    </ligand>
</feature>
<comment type="function">
    <text evidence="7">Catalyzes the anti-1,4-elimination of the C-3 phosphate and the C-6 proR hydrogen from 5-enolpyruvylshikimate-3-phosphate (EPSP) to yield chorismate, which is the branch point compound that serves as the starting substrate for the three terminal pathways of aromatic amino acid biosynthesis. This reaction introduces a second double bond into the aromatic ring system.</text>
</comment>
<evidence type="ECO:0000256" key="1">
    <source>
        <dbReference type="ARBA" id="ARBA00005044"/>
    </source>
</evidence>
<dbReference type="PROSITE" id="PS00787">
    <property type="entry name" value="CHORISMATE_SYNTHASE_1"/>
    <property type="match status" value="1"/>
</dbReference>
<dbReference type="RefSeq" id="WP_182801910.1">
    <property type="nucleotide sequence ID" value="NZ_CP060007.1"/>
</dbReference>
<keyword evidence="7" id="KW-0285">Flavoprotein</keyword>
<keyword evidence="7" id="KW-0288">FMN</keyword>
<dbReference type="GO" id="GO:0004107">
    <property type="term" value="F:chorismate synthase activity"/>
    <property type="evidence" value="ECO:0007669"/>
    <property type="project" value="UniProtKB-UniRule"/>
</dbReference>
<dbReference type="Proteomes" id="UP000515344">
    <property type="component" value="Chromosome"/>
</dbReference>
<sequence>MNSFGKLFRVSIFGESHGESVGIVVDGCPAGLALTVDDLLPDLERRKGGKQKGTTPRQEADYPFFKSGLFNDKTTGFPIAIFFENNNTRSEDYNKQRSIPRPGHADWVAHQKFGGHEDYRGGGHFSARLTTGLVAAGAIAKKLMTDVSIHAEVIEIGGEKDLEKGLQNAIDAKDSVGGLVECRVTGLPVGLGEPYFDSVESLLAQMMFTIPAVRGVEFGTGFAAAKMFGSEHNDAIENMVGKTVTNHAGGVVGGITNGNELVFRIAIKPTSSTPKEQTSLNWDTEQMEKFSIKGRHDLCVALRAPVIVEAATAIVLADLMLQEQRIKRIVS</sequence>